<dbReference type="PROSITE" id="PS00010">
    <property type="entry name" value="ASX_HYDROXYL"/>
    <property type="match status" value="1"/>
</dbReference>
<dbReference type="EC" id="3.4.21.6" evidence="3"/>
<dbReference type="InterPro" id="IPR017857">
    <property type="entry name" value="Coagulation_fac-like_Gla_dom"/>
</dbReference>
<evidence type="ECO:0000256" key="7">
    <source>
        <dbReference type="ARBA" id="ARBA00022837"/>
    </source>
</evidence>
<feature type="chain" id="PRO_5021508641" description="coagulation factor Xa" evidence="11">
    <location>
        <begin position="20"/>
        <end position="133"/>
    </location>
</feature>
<dbReference type="GO" id="GO:0005509">
    <property type="term" value="F:calcium ion binding"/>
    <property type="evidence" value="ECO:0007669"/>
    <property type="project" value="InterPro"/>
</dbReference>
<dbReference type="Gene3D" id="2.10.25.10">
    <property type="entry name" value="Laminin"/>
    <property type="match status" value="1"/>
</dbReference>
<dbReference type="STRING" id="62062.ENSHHUP00000027442"/>
<name>A0A4W5LNH6_9TELE</name>
<dbReference type="PROSITE" id="PS50998">
    <property type="entry name" value="GLA_2"/>
    <property type="match status" value="1"/>
</dbReference>
<evidence type="ECO:0000256" key="2">
    <source>
        <dbReference type="ARBA" id="ARBA00004613"/>
    </source>
</evidence>
<dbReference type="SMART" id="SM00181">
    <property type="entry name" value="EGF"/>
    <property type="match status" value="1"/>
</dbReference>
<evidence type="ECO:0000313" key="15">
    <source>
        <dbReference type="Proteomes" id="UP000314982"/>
    </source>
</evidence>
<dbReference type="InterPro" id="IPR001881">
    <property type="entry name" value="EGF-like_Ca-bd_dom"/>
</dbReference>
<comment type="caution">
    <text evidence="10">Lacks conserved residue(s) required for the propagation of feature annotation.</text>
</comment>
<dbReference type="Ensembl" id="ENSHHUT00000028536.1">
    <property type="protein sequence ID" value="ENSHHUP00000027442.1"/>
    <property type="gene ID" value="ENSHHUG00000017403.1"/>
</dbReference>
<comment type="catalytic activity">
    <reaction evidence="1">
        <text>Selective cleavage of Arg-|-Thr and then Arg-|-Ile bonds in prothrombin to form thrombin.</text>
        <dbReference type="EC" id="3.4.21.6"/>
    </reaction>
</comment>
<dbReference type="SUPFAM" id="SSF57630">
    <property type="entry name" value="GLA-domain"/>
    <property type="match status" value="1"/>
</dbReference>
<dbReference type="SUPFAM" id="SSF57196">
    <property type="entry name" value="EGF/Laminin"/>
    <property type="match status" value="1"/>
</dbReference>
<protein>
    <recommendedName>
        <fullName evidence="3">coagulation factor Xa</fullName>
        <ecNumber evidence="3">3.4.21.6</ecNumber>
    </recommendedName>
</protein>
<evidence type="ECO:0000256" key="10">
    <source>
        <dbReference type="PROSITE-ProRule" id="PRU00076"/>
    </source>
</evidence>
<keyword evidence="8 10" id="KW-1015">Disulfide bond</keyword>
<keyword evidence="11" id="KW-0732">Signal</keyword>
<dbReference type="PANTHER" id="PTHR24278:SF28">
    <property type="entry name" value="COAGULATION FACTOR X"/>
    <property type="match status" value="1"/>
</dbReference>
<dbReference type="SMART" id="SM00069">
    <property type="entry name" value="GLA"/>
    <property type="match status" value="1"/>
</dbReference>
<dbReference type="InterPro" id="IPR000152">
    <property type="entry name" value="EGF-type_Asp/Asn_hydroxyl_site"/>
</dbReference>
<dbReference type="Proteomes" id="UP000314982">
    <property type="component" value="Unassembled WGS sequence"/>
</dbReference>
<evidence type="ECO:0000259" key="12">
    <source>
        <dbReference type="PROSITE" id="PS50026"/>
    </source>
</evidence>
<keyword evidence="7" id="KW-0106">Calcium</keyword>
<evidence type="ECO:0000256" key="8">
    <source>
        <dbReference type="ARBA" id="ARBA00023157"/>
    </source>
</evidence>
<dbReference type="CDD" id="cd00054">
    <property type="entry name" value="EGF_CA"/>
    <property type="match status" value="1"/>
</dbReference>
<evidence type="ECO:0000256" key="6">
    <source>
        <dbReference type="ARBA" id="ARBA00022536"/>
    </source>
</evidence>
<evidence type="ECO:0000256" key="1">
    <source>
        <dbReference type="ARBA" id="ARBA00001239"/>
    </source>
</evidence>
<keyword evidence="6 10" id="KW-0245">EGF-like domain</keyword>
<keyword evidence="5" id="KW-0964">Secreted</keyword>
<evidence type="ECO:0000256" key="11">
    <source>
        <dbReference type="SAM" id="SignalP"/>
    </source>
</evidence>
<organism evidence="14 15">
    <name type="scientific">Hucho hucho</name>
    <name type="common">huchen</name>
    <dbReference type="NCBI Taxonomy" id="62062"/>
    <lineage>
        <taxon>Eukaryota</taxon>
        <taxon>Metazoa</taxon>
        <taxon>Chordata</taxon>
        <taxon>Craniata</taxon>
        <taxon>Vertebrata</taxon>
        <taxon>Euteleostomi</taxon>
        <taxon>Actinopterygii</taxon>
        <taxon>Neopterygii</taxon>
        <taxon>Teleostei</taxon>
        <taxon>Protacanthopterygii</taxon>
        <taxon>Salmoniformes</taxon>
        <taxon>Salmonidae</taxon>
        <taxon>Salmoninae</taxon>
        <taxon>Hucho</taxon>
    </lineage>
</organism>
<sequence>MFRLSLTCFLLLLLHGVASEVFLNSDDASQVLNRRRRANSPFEEWRQGDMERECIEERCDREEAREIFEDEKQTVNYGDACESKPCVHNGVCKDGIGMYTCFCLSGFQGYNCEIDCDHFCHVKKDSVQCSCAE</sequence>
<dbReference type="FunFam" id="4.10.740.10:FF:000001">
    <property type="entry name" value="vitamin K-dependent protein S"/>
    <property type="match status" value="1"/>
</dbReference>
<dbReference type="GeneTree" id="ENSGT00940000157694"/>
<dbReference type="GO" id="GO:0004252">
    <property type="term" value="F:serine-type endopeptidase activity"/>
    <property type="evidence" value="ECO:0007669"/>
    <property type="project" value="UniProtKB-EC"/>
</dbReference>
<dbReference type="InterPro" id="IPR035972">
    <property type="entry name" value="GLA-like_dom_SF"/>
</dbReference>
<dbReference type="AlphaFoldDB" id="A0A4W5LNH6"/>
<evidence type="ECO:0000313" key="14">
    <source>
        <dbReference type="Ensembl" id="ENSHHUP00000027442.1"/>
    </source>
</evidence>
<reference evidence="14" key="3">
    <citation type="submission" date="2025-09" db="UniProtKB">
        <authorList>
            <consortium name="Ensembl"/>
        </authorList>
    </citation>
    <scope>IDENTIFICATION</scope>
</reference>
<accession>A0A4W5LNH6</accession>
<dbReference type="InterPro" id="IPR000742">
    <property type="entry name" value="EGF"/>
</dbReference>
<dbReference type="PROSITE" id="PS50026">
    <property type="entry name" value="EGF_3"/>
    <property type="match status" value="1"/>
</dbReference>
<evidence type="ECO:0000256" key="4">
    <source>
        <dbReference type="ARBA" id="ARBA00022479"/>
    </source>
</evidence>
<proteinExistence type="predicted"/>
<evidence type="ECO:0000259" key="13">
    <source>
        <dbReference type="PROSITE" id="PS50998"/>
    </source>
</evidence>
<reference evidence="14" key="2">
    <citation type="submission" date="2025-08" db="UniProtKB">
        <authorList>
            <consortium name="Ensembl"/>
        </authorList>
    </citation>
    <scope>IDENTIFICATION</scope>
</reference>
<dbReference type="PRINTS" id="PR00001">
    <property type="entry name" value="GLABLOOD"/>
</dbReference>
<dbReference type="Pfam" id="PF00008">
    <property type="entry name" value="EGF"/>
    <property type="match status" value="1"/>
</dbReference>
<dbReference type="PROSITE" id="PS00022">
    <property type="entry name" value="EGF_1"/>
    <property type="match status" value="1"/>
</dbReference>
<dbReference type="InterPro" id="IPR000294">
    <property type="entry name" value="GLA_domain"/>
</dbReference>
<comment type="subcellular location">
    <subcellularLocation>
        <location evidence="2">Secreted</location>
    </subcellularLocation>
</comment>
<feature type="domain" description="Gla" evidence="13">
    <location>
        <begin position="37"/>
        <end position="83"/>
    </location>
</feature>
<dbReference type="PANTHER" id="PTHR24278">
    <property type="entry name" value="COAGULATION FACTOR"/>
    <property type="match status" value="1"/>
</dbReference>
<feature type="signal peptide" evidence="11">
    <location>
        <begin position="1"/>
        <end position="19"/>
    </location>
</feature>
<reference evidence="15" key="1">
    <citation type="submission" date="2018-06" db="EMBL/GenBank/DDBJ databases">
        <title>Genome assembly of Danube salmon.</title>
        <authorList>
            <person name="Macqueen D.J."/>
            <person name="Gundappa M.K."/>
        </authorList>
    </citation>
    <scope>NUCLEOTIDE SEQUENCE [LARGE SCALE GENOMIC DNA]</scope>
</reference>
<dbReference type="GO" id="GO:0005615">
    <property type="term" value="C:extracellular space"/>
    <property type="evidence" value="ECO:0007669"/>
    <property type="project" value="TreeGrafter"/>
</dbReference>
<evidence type="ECO:0000256" key="9">
    <source>
        <dbReference type="ARBA" id="ARBA00023180"/>
    </source>
</evidence>
<evidence type="ECO:0000256" key="3">
    <source>
        <dbReference type="ARBA" id="ARBA00012181"/>
    </source>
</evidence>
<evidence type="ECO:0000256" key="5">
    <source>
        <dbReference type="ARBA" id="ARBA00022525"/>
    </source>
</evidence>
<feature type="domain" description="EGF-like" evidence="12">
    <location>
        <begin position="77"/>
        <end position="113"/>
    </location>
</feature>
<dbReference type="Pfam" id="PF00594">
    <property type="entry name" value="Gla"/>
    <property type="match status" value="1"/>
</dbReference>
<keyword evidence="9" id="KW-0325">Glycoprotein</keyword>
<keyword evidence="15" id="KW-1185">Reference proteome</keyword>
<dbReference type="InterPro" id="IPR050442">
    <property type="entry name" value="Peptidase_S1_coag_factors"/>
</dbReference>
<feature type="disulfide bond" evidence="10">
    <location>
        <begin position="103"/>
        <end position="112"/>
    </location>
</feature>
<dbReference type="FunFam" id="2.10.25.10:FF:000162">
    <property type="entry name" value="Coagulation factor X (Predicted)"/>
    <property type="match status" value="1"/>
</dbReference>
<keyword evidence="4" id="KW-0301">Gamma-carboxyglutamic acid</keyword>
<dbReference type="SMART" id="SM00179">
    <property type="entry name" value="EGF_CA"/>
    <property type="match status" value="1"/>
</dbReference>
<dbReference type="Gene3D" id="4.10.740.10">
    <property type="entry name" value="Coagulation Factor IX"/>
    <property type="match status" value="1"/>
</dbReference>